<dbReference type="GO" id="GO:0003964">
    <property type="term" value="F:RNA-directed DNA polymerase activity"/>
    <property type="evidence" value="ECO:0007669"/>
    <property type="project" value="UniProtKB-KW"/>
</dbReference>
<gene>
    <name evidence="3" type="ORF">Tco_0842296</name>
</gene>
<evidence type="ECO:0000313" key="3">
    <source>
        <dbReference type="EMBL" id="GJT07834.1"/>
    </source>
</evidence>
<dbReference type="PANTHER" id="PTHR47481:SF3">
    <property type="entry name" value="GAG-POLYPEPTIDE OF LTR COPIA-TYPE-RELATED"/>
    <property type="match status" value="1"/>
</dbReference>
<dbReference type="Proteomes" id="UP001151760">
    <property type="component" value="Unassembled WGS sequence"/>
</dbReference>
<feature type="compositionally biased region" description="Low complexity" evidence="2">
    <location>
        <begin position="365"/>
        <end position="379"/>
    </location>
</feature>
<evidence type="ECO:0000313" key="4">
    <source>
        <dbReference type="Proteomes" id="UP001151760"/>
    </source>
</evidence>
<reference evidence="3" key="1">
    <citation type="journal article" date="2022" name="Int. J. Mol. Sci.">
        <title>Draft Genome of Tanacetum Coccineum: Genomic Comparison of Closely Related Tanacetum-Family Plants.</title>
        <authorList>
            <person name="Yamashiro T."/>
            <person name="Shiraishi A."/>
            <person name="Nakayama K."/>
            <person name="Satake H."/>
        </authorList>
    </citation>
    <scope>NUCLEOTIDE SEQUENCE</scope>
</reference>
<accession>A0ABQ5B0L3</accession>
<name>A0ABQ5B0L3_9ASTR</name>
<protein>
    <submittedName>
        <fullName evidence="3">RNA-directed DNA polymerase</fullName>
    </submittedName>
</protein>
<keyword evidence="3" id="KW-0548">Nucleotidyltransferase</keyword>
<feature type="region of interest" description="Disordered" evidence="2">
    <location>
        <begin position="361"/>
        <end position="387"/>
    </location>
</feature>
<keyword evidence="1" id="KW-0175">Coiled coil</keyword>
<feature type="coiled-coil region" evidence="1">
    <location>
        <begin position="86"/>
        <end position="126"/>
    </location>
</feature>
<evidence type="ECO:0000256" key="2">
    <source>
        <dbReference type="SAM" id="MobiDB-lite"/>
    </source>
</evidence>
<organism evidence="3 4">
    <name type="scientific">Tanacetum coccineum</name>
    <dbReference type="NCBI Taxonomy" id="301880"/>
    <lineage>
        <taxon>Eukaryota</taxon>
        <taxon>Viridiplantae</taxon>
        <taxon>Streptophyta</taxon>
        <taxon>Embryophyta</taxon>
        <taxon>Tracheophyta</taxon>
        <taxon>Spermatophyta</taxon>
        <taxon>Magnoliopsida</taxon>
        <taxon>eudicotyledons</taxon>
        <taxon>Gunneridae</taxon>
        <taxon>Pentapetalae</taxon>
        <taxon>asterids</taxon>
        <taxon>campanulids</taxon>
        <taxon>Asterales</taxon>
        <taxon>Asteraceae</taxon>
        <taxon>Asteroideae</taxon>
        <taxon>Anthemideae</taxon>
        <taxon>Anthemidinae</taxon>
        <taxon>Tanacetum</taxon>
    </lineage>
</organism>
<keyword evidence="3" id="KW-0808">Transferase</keyword>
<dbReference type="PANTHER" id="PTHR47481">
    <property type="match status" value="1"/>
</dbReference>
<keyword evidence="3" id="KW-0695">RNA-directed DNA polymerase</keyword>
<keyword evidence="4" id="KW-1185">Reference proteome</keyword>
<evidence type="ECO:0000256" key="1">
    <source>
        <dbReference type="SAM" id="Coils"/>
    </source>
</evidence>
<comment type="caution">
    <text evidence="3">The sequence shown here is derived from an EMBL/GenBank/DDBJ whole genome shotgun (WGS) entry which is preliminary data.</text>
</comment>
<dbReference type="EMBL" id="BQNB010012783">
    <property type="protein sequence ID" value="GJT07834.1"/>
    <property type="molecule type" value="Genomic_DNA"/>
</dbReference>
<proteinExistence type="predicted"/>
<feature type="compositionally biased region" description="Basic and acidic residues" evidence="2">
    <location>
        <begin position="61"/>
        <end position="71"/>
    </location>
</feature>
<sequence length="387" mass="43896">MESCWKILKDHAAWKEVEMLNFYSKEKGSKKSKTFETTSWLAQGGFNLNDEACGSEEEIQEERPIGRDGAKKKASSSSSHFATYLLQEEELDLKDAARREEAELKREELALQRQTLELAVKKKRNKYIFYMSQIDETLPRISFSWYLLMSTSQDNTFPMNTLLHMIPIKLSSTNYLLWKNQMLPLLSYQKLTNHIDGTTAPSATITFGDQSIPNPAFTTWNDFDQRAVILLNSSLTEEAAAEVLGLTTAHAIWTALETAYSNSSVERIHSLCDSLRNLSKGTSTGSDYGRQFKGICDKLAAIGQPVDEMDKLHWFVCGLGASFETFFTAIRTTEPFTTFRDLLSQEESHEMFLKSLHGSATPPASFFSQQSDSRSSQGRQQRRQNYS</sequence>
<feature type="region of interest" description="Disordered" evidence="2">
    <location>
        <begin position="54"/>
        <end position="74"/>
    </location>
</feature>
<dbReference type="Pfam" id="PF14223">
    <property type="entry name" value="Retrotran_gag_2"/>
    <property type="match status" value="1"/>
</dbReference>
<reference evidence="3" key="2">
    <citation type="submission" date="2022-01" db="EMBL/GenBank/DDBJ databases">
        <authorList>
            <person name="Yamashiro T."/>
            <person name="Shiraishi A."/>
            <person name="Satake H."/>
            <person name="Nakayama K."/>
        </authorList>
    </citation>
    <scope>NUCLEOTIDE SEQUENCE</scope>
</reference>